<dbReference type="InterPro" id="IPR003211">
    <property type="entry name" value="AmiSUreI_transpt"/>
</dbReference>
<dbReference type="Proteomes" id="UP000007391">
    <property type="component" value="Chromosome"/>
</dbReference>
<sequence>MIKMQWVESLVGMILYLFGANFFVLGMSLMSNKPDLKSSGVFCEAAAIFNVVAALYAATALNLGTTATFALTFGVIWVALGIILIKGYGLTPVGDYSLYAAIGMIWFLYAFIALVHNYLFAYATTLYIITFIAIFLMTRGKVSLKALGWLLIVFGIIGVLVPALMLFMGLA</sequence>
<dbReference type="InterPro" id="IPR038523">
    <property type="entry name" value="AmiSUreI_transpt_sf"/>
</dbReference>
<evidence type="ECO:0000256" key="6">
    <source>
        <dbReference type="ARBA" id="ARBA00023136"/>
    </source>
</evidence>
<accession>H9ZZS1</accession>
<dbReference type="InParanoid" id="H9ZZS1"/>
<keyword evidence="3" id="KW-1003">Cell membrane</keyword>
<feature type="transmembrane region" description="Helical" evidence="7">
    <location>
        <begin position="6"/>
        <end position="29"/>
    </location>
</feature>
<reference evidence="9" key="1">
    <citation type="submission" date="2012-03" db="EMBL/GenBank/DDBJ databases">
        <title>Fervidicoccus fontis complete genome analysis confirms its distinct phylogenetic position and predicts its environmental function.</title>
        <authorList>
            <person name="Lebedinsky A.V."/>
            <person name="Mardanov A.V."/>
            <person name="Gumerov V.M."/>
            <person name="Beletsky A.V."/>
            <person name="Kublanov I.V."/>
            <person name="Perevalova A.A."/>
            <person name="Bonch-Osmolovskaya E.A."/>
            <person name="Ravin N.V."/>
            <person name="Skryabin K.G."/>
        </authorList>
    </citation>
    <scope>NUCLEOTIDE SEQUENCE [LARGE SCALE GENOMIC DNA]</scope>
    <source>
        <strain evidence="9">DSM 19380 / VKM B-2539 / Kam940</strain>
    </source>
</reference>
<keyword evidence="5 7" id="KW-1133">Transmembrane helix</keyword>
<keyword evidence="6 7" id="KW-0472">Membrane</keyword>
<organism evidence="8 9">
    <name type="scientific">Fervidicoccus fontis (strain DSM 19380 / JCM 18336 / VKM B-2539 / Kam940)</name>
    <dbReference type="NCBI Taxonomy" id="1163730"/>
    <lineage>
        <taxon>Archaea</taxon>
        <taxon>Thermoproteota</taxon>
        <taxon>Thermoprotei</taxon>
        <taxon>Fervidicoccales</taxon>
        <taxon>Fervidicoccaceae</taxon>
        <taxon>Fervidicoccus</taxon>
    </lineage>
</organism>
<dbReference type="STRING" id="1163730.FFONT_0237"/>
<comment type="subcellular location">
    <subcellularLocation>
        <location evidence="1">Cell membrane</location>
        <topology evidence="1">Multi-pass membrane protein</topology>
    </subcellularLocation>
</comment>
<dbReference type="KEGG" id="ffo:FFONT_0237"/>
<evidence type="ECO:0000256" key="2">
    <source>
        <dbReference type="ARBA" id="ARBA00022448"/>
    </source>
</evidence>
<dbReference type="AlphaFoldDB" id="H9ZZS1"/>
<evidence type="ECO:0000256" key="4">
    <source>
        <dbReference type="ARBA" id="ARBA00022692"/>
    </source>
</evidence>
<keyword evidence="9" id="KW-1185">Reference proteome</keyword>
<dbReference type="Pfam" id="PF02293">
    <property type="entry name" value="AmiS_UreI"/>
    <property type="match status" value="1"/>
</dbReference>
<reference evidence="8 9" key="2">
    <citation type="journal article" date="2014" name="Extremophiles">
        <title>Analysis of the complete genome of Fervidococcus fontis confirms the distinct phylogenetic position of the order Fervidicoccales and suggests its environmental function.</title>
        <authorList>
            <person name="Lebedinsky A.V."/>
            <person name="Mardanov A.V."/>
            <person name="Kublanov I.V."/>
            <person name="Gumerov V.M."/>
            <person name="Beletsky A.V."/>
            <person name="Perevalova A.A."/>
            <person name="Bidzhieva S.Kh."/>
            <person name="Bonch-Osmolovskaya E.A."/>
            <person name="Skryabin K.G."/>
            <person name="Ravin N.V."/>
        </authorList>
    </citation>
    <scope>NUCLEOTIDE SEQUENCE [LARGE SCALE GENOMIC DNA]</scope>
    <source>
        <strain evidence="9">DSM 19380 / VKM B-2539 / Kam940</strain>
    </source>
</reference>
<keyword evidence="4 7" id="KW-0812">Transmembrane</keyword>
<evidence type="ECO:0000256" key="5">
    <source>
        <dbReference type="ARBA" id="ARBA00022989"/>
    </source>
</evidence>
<dbReference type="Gene3D" id="1.25.40.600">
    <property type="match status" value="1"/>
</dbReference>
<evidence type="ECO:0000313" key="8">
    <source>
        <dbReference type="EMBL" id="AFH42228.1"/>
    </source>
</evidence>
<evidence type="ECO:0000256" key="7">
    <source>
        <dbReference type="SAM" id="Phobius"/>
    </source>
</evidence>
<feature type="transmembrane region" description="Helical" evidence="7">
    <location>
        <begin position="120"/>
        <end position="137"/>
    </location>
</feature>
<name>H9ZZS1_FERFK</name>
<feature type="transmembrane region" description="Helical" evidence="7">
    <location>
        <begin position="149"/>
        <end position="170"/>
    </location>
</feature>
<evidence type="ECO:0000313" key="9">
    <source>
        <dbReference type="Proteomes" id="UP000007391"/>
    </source>
</evidence>
<keyword evidence="2" id="KW-0813">Transport</keyword>
<evidence type="ECO:0008006" key="10">
    <source>
        <dbReference type="Google" id="ProtNLM"/>
    </source>
</evidence>
<evidence type="ECO:0000256" key="3">
    <source>
        <dbReference type="ARBA" id="ARBA00022475"/>
    </source>
</evidence>
<feature type="transmembrane region" description="Helical" evidence="7">
    <location>
        <begin position="97"/>
        <end position="114"/>
    </location>
</feature>
<feature type="transmembrane region" description="Helical" evidence="7">
    <location>
        <begin position="67"/>
        <end position="85"/>
    </location>
</feature>
<protein>
    <recommendedName>
        <fullName evidence="10">Transporter</fullName>
    </recommendedName>
</protein>
<gene>
    <name evidence="8" type="ordered locus">FFONT_0237</name>
</gene>
<proteinExistence type="predicted"/>
<evidence type="ECO:0000256" key="1">
    <source>
        <dbReference type="ARBA" id="ARBA00004651"/>
    </source>
</evidence>
<feature type="transmembrane region" description="Helical" evidence="7">
    <location>
        <begin position="41"/>
        <end position="61"/>
    </location>
</feature>
<dbReference type="EMBL" id="CP003423">
    <property type="protein sequence ID" value="AFH42228.1"/>
    <property type="molecule type" value="Genomic_DNA"/>
</dbReference>
<dbReference type="GO" id="GO:0005886">
    <property type="term" value="C:plasma membrane"/>
    <property type="evidence" value="ECO:0007669"/>
    <property type="project" value="UniProtKB-SubCell"/>
</dbReference>
<dbReference type="HOGENOM" id="CLU_1559409_0_0_2"/>